<name>A0A829PDV2_9MYCO</name>
<evidence type="ECO:0000313" key="2">
    <source>
        <dbReference type="Proteomes" id="UP000019854"/>
    </source>
</evidence>
<reference evidence="1 2" key="1">
    <citation type="submission" date="2014-01" db="EMBL/GenBank/DDBJ databases">
        <authorList>
            <person name="Zelazny A."/>
            <person name="Olivier K."/>
            <person name="Sampaio E.P."/>
            <person name="Holland S.M."/>
            <person name="Tallon L.J."/>
            <person name="Sadzewicz L.K."/>
            <person name="Sengamalay N."/>
            <person name="Fraser C.M."/>
            <person name="Hine E."/>
            <person name="Shefchek K.A."/>
            <person name="Das S.P."/>
            <person name="Shallom S.J."/>
            <person name="Agrawal S."/>
            <person name="Tettelin H."/>
        </authorList>
    </citation>
    <scope>NUCLEOTIDE SEQUENCE [LARGE SCALE GENOMIC DNA]</scope>
    <source>
        <strain evidence="1 2">MAB_030201_1075</strain>
    </source>
</reference>
<sequence>MKTLARYRDLGATSTMGRHVSLGGSDRVRQIFIFCPRSSHHVGLSA</sequence>
<protein>
    <submittedName>
        <fullName evidence="1">Uncharacterized protein</fullName>
    </submittedName>
</protein>
<comment type="caution">
    <text evidence="1">The sequence shown here is derived from an EMBL/GenBank/DDBJ whole genome shotgun (WGS) entry which is preliminary data.</text>
</comment>
<proteinExistence type="predicted"/>
<gene>
    <name evidence="1" type="ORF">L829_1438</name>
</gene>
<evidence type="ECO:0000313" key="1">
    <source>
        <dbReference type="EMBL" id="ETZ87888.1"/>
    </source>
</evidence>
<dbReference type="EMBL" id="JAOX01000001">
    <property type="protein sequence ID" value="ETZ87888.1"/>
    <property type="molecule type" value="Genomic_DNA"/>
</dbReference>
<dbReference type="AlphaFoldDB" id="A0A829PDV2"/>
<accession>A0A829PDV2</accession>
<organism evidence="1 2">
    <name type="scientific">Mycobacteroides abscessus MAB_030201_1075</name>
    <dbReference type="NCBI Taxonomy" id="1335410"/>
    <lineage>
        <taxon>Bacteria</taxon>
        <taxon>Bacillati</taxon>
        <taxon>Actinomycetota</taxon>
        <taxon>Actinomycetes</taxon>
        <taxon>Mycobacteriales</taxon>
        <taxon>Mycobacteriaceae</taxon>
        <taxon>Mycobacteroides</taxon>
        <taxon>Mycobacteroides abscessus</taxon>
    </lineage>
</organism>
<dbReference type="Proteomes" id="UP000019854">
    <property type="component" value="Unassembled WGS sequence"/>
</dbReference>